<reference evidence="2" key="3">
    <citation type="submission" date="2020-12" db="UniProtKB">
        <authorList>
            <consortium name="EnsemblPlants"/>
        </authorList>
    </citation>
    <scope>IDENTIFICATION</scope>
</reference>
<dbReference type="Gramene" id="Pp3c3_10350V3.1">
    <property type="protein sequence ID" value="Pp3c3_10350V3.1"/>
    <property type="gene ID" value="Pp3c3_10350"/>
</dbReference>
<accession>A0A2K1KTX2</accession>
<gene>
    <name evidence="2" type="primary">LOC112280452</name>
    <name evidence="1" type="ORF">PHYPA_004225</name>
</gene>
<dbReference type="PANTHER" id="PTHR37807">
    <property type="entry name" value="OS07G0160300 PROTEIN"/>
    <property type="match status" value="1"/>
</dbReference>
<dbReference type="PANTHER" id="PTHR37807:SF3">
    <property type="entry name" value="OS07G0160300 PROTEIN"/>
    <property type="match status" value="1"/>
</dbReference>
<dbReference type="AlphaFoldDB" id="A0A2K1KTX2"/>
<organism evidence="1">
    <name type="scientific">Physcomitrium patens</name>
    <name type="common">Spreading-leaved earth moss</name>
    <name type="synonym">Physcomitrella patens</name>
    <dbReference type="NCBI Taxonomy" id="3218"/>
    <lineage>
        <taxon>Eukaryota</taxon>
        <taxon>Viridiplantae</taxon>
        <taxon>Streptophyta</taxon>
        <taxon>Embryophyta</taxon>
        <taxon>Bryophyta</taxon>
        <taxon>Bryophytina</taxon>
        <taxon>Bryopsida</taxon>
        <taxon>Funariidae</taxon>
        <taxon>Funariales</taxon>
        <taxon>Funariaceae</taxon>
        <taxon>Physcomitrium</taxon>
    </lineage>
</organism>
<dbReference type="RefSeq" id="XP_024371737.1">
    <property type="nucleotide sequence ID" value="XM_024515969.2"/>
</dbReference>
<protein>
    <submittedName>
        <fullName evidence="1 2">Uncharacterized protein</fullName>
    </submittedName>
</protein>
<dbReference type="SUPFAM" id="SSF52540">
    <property type="entry name" value="P-loop containing nucleoside triphosphate hydrolases"/>
    <property type="match status" value="1"/>
</dbReference>
<reference evidence="1 3" key="2">
    <citation type="journal article" date="2018" name="Plant J.">
        <title>The Physcomitrella patens chromosome-scale assembly reveals moss genome structure and evolution.</title>
        <authorList>
            <person name="Lang D."/>
            <person name="Ullrich K.K."/>
            <person name="Murat F."/>
            <person name="Fuchs J."/>
            <person name="Jenkins J."/>
            <person name="Haas F.B."/>
            <person name="Piednoel M."/>
            <person name="Gundlach H."/>
            <person name="Van Bel M."/>
            <person name="Meyberg R."/>
            <person name="Vives C."/>
            <person name="Morata J."/>
            <person name="Symeonidi A."/>
            <person name="Hiss M."/>
            <person name="Muchero W."/>
            <person name="Kamisugi Y."/>
            <person name="Saleh O."/>
            <person name="Blanc G."/>
            <person name="Decker E.L."/>
            <person name="van Gessel N."/>
            <person name="Grimwood J."/>
            <person name="Hayes R.D."/>
            <person name="Graham S.W."/>
            <person name="Gunter L.E."/>
            <person name="McDaniel S.F."/>
            <person name="Hoernstein S.N.W."/>
            <person name="Larsson A."/>
            <person name="Li F.W."/>
            <person name="Perroud P.F."/>
            <person name="Phillips J."/>
            <person name="Ranjan P."/>
            <person name="Rokshar D.S."/>
            <person name="Rothfels C.J."/>
            <person name="Schneider L."/>
            <person name="Shu S."/>
            <person name="Stevenson D.W."/>
            <person name="Thummler F."/>
            <person name="Tillich M."/>
            <person name="Villarreal Aguilar J.C."/>
            <person name="Widiez T."/>
            <person name="Wong G.K."/>
            <person name="Wymore A."/>
            <person name="Zhang Y."/>
            <person name="Zimmer A.D."/>
            <person name="Quatrano R.S."/>
            <person name="Mayer K.F.X."/>
            <person name="Goodstein D."/>
            <person name="Casacuberta J.M."/>
            <person name="Vandepoele K."/>
            <person name="Reski R."/>
            <person name="Cuming A.C."/>
            <person name="Tuskan G.A."/>
            <person name="Maumus F."/>
            <person name="Salse J."/>
            <person name="Schmutz J."/>
            <person name="Rensing S.A."/>
        </authorList>
    </citation>
    <scope>NUCLEOTIDE SEQUENCE [LARGE SCALE GENOMIC DNA]</scope>
    <source>
        <strain evidence="2 3">cv. Gransden 2004</strain>
    </source>
</reference>
<dbReference type="STRING" id="3218.A0A2K1KTX2"/>
<evidence type="ECO:0000313" key="1">
    <source>
        <dbReference type="EMBL" id="PNR57232.1"/>
    </source>
</evidence>
<dbReference type="Gene3D" id="3.40.50.300">
    <property type="entry name" value="P-loop containing nucleotide triphosphate hydrolases"/>
    <property type="match status" value="1"/>
</dbReference>
<keyword evidence="3" id="KW-1185">Reference proteome</keyword>
<dbReference type="Proteomes" id="UP000006727">
    <property type="component" value="Chromosome 3"/>
</dbReference>
<dbReference type="EMBL" id="ABEU02000003">
    <property type="protein sequence ID" value="PNR57232.1"/>
    <property type="molecule type" value="Genomic_DNA"/>
</dbReference>
<reference evidence="1 3" key="1">
    <citation type="journal article" date="2008" name="Science">
        <title>The Physcomitrella genome reveals evolutionary insights into the conquest of land by plants.</title>
        <authorList>
            <person name="Rensing S."/>
            <person name="Lang D."/>
            <person name="Zimmer A."/>
            <person name="Terry A."/>
            <person name="Salamov A."/>
            <person name="Shapiro H."/>
            <person name="Nishiyama T."/>
            <person name="Perroud P.-F."/>
            <person name="Lindquist E."/>
            <person name="Kamisugi Y."/>
            <person name="Tanahashi T."/>
            <person name="Sakakibara K."/>
            <person name="Fujita T."/>
            <person name="Oishi K."/>
            <person name="Shin-I T."/>
            <person name="Kuroki Y."/>
            <person name="Toyoda A."/>
            <person name="Suzuki Y."/>
            <person name="Hashimoto A."/>
            <person name="Yamaguchi K."/>
            <person name="Sugano A."/>
            <person name="Kohara Y."/>
            <person name="Fujiyama A."/>
            <person name="Anterola A."/>
            <person name="Aoki S."/>
            <person name="Ashton N."/>
            <person name="Barbazuk W.B."/>
            <person name="Barker E."/>
            <person name="Bennetzen J."/>
            <person name="Bezanilla M."/>
            <person name="Blankenship R."/>
            <person name="Cho S.H."/>
            <person name="Dutcher S."/>
            <person name="Estelle M."/>
            <person name="Fawcett J.A."/>
            <person name="Gundlach H."/>
            <person name="Hanada K."/>
            <person name="Heyl A."/>
            <person name="Hicks K.A."/>
            <person name="Hugh J."/>
            <person name="Lohr M."/>
            <person name="Mayer K."/>
            <person name="Melkozernov A."/>
            <person name="Murata T."/>
            <person name="Nelson D."/>
            <person name="Pils B."/>
            <person name="Prigge M."/>
            <person name="Reiss B."/>
            <person name="Renner T."/>
            <person name="Rombauts S."/>
            <person name="Rushton P."/>
            <person name="Sanderfoot A."/>
            <person name="Schween G."/>
            <person name="Shiu S.-H."/>
            <person name="Stueber K."/>
            <person name="Theodoulou F.L."/>
            <person name="Tu H."/>
            <person name="Van de Peer Y."/>
            <person name="Verrier P.J."/>
            <person name="Waters E."/>
            <person name="Wood A."/>
            <person name="Yang L."/>
            <person name="Cove D."/>
            <person name="Cuming A."/>
            <person name="Hasebe M."/>
            <person name="Lucas S."/>
            <person name="Mishler D.B."/>
            <person name="Reski R."/>
            <person name="Grigoriev I."/>
            <person name="Quatrano R.S."/>
            <person name="Boore J.L."/>
        </authorList>
    </citation>
    <scope>NUCLEOTIDE SEQUENCE [LARGE SCALE GENOMIC DNA]</scope>
    <source>
        <strain evidence="2 3">cv. Gransden 2004</strain>
    </source>
</reference>
<evidence type="ECO:0000313" key="3">
    <source>
        <dbReference type="Proteomes" id="UP000006727"/>
    </source>
</evidence>
<dbReference type="Pfam" id="PF13671">
    <property type="entry name" value="AAA_33"/>
    <property type="match status" value="1"/>
</dbReference>
<name>A0A2K1KTX2_PHYPA</name>
<proteinExistence type="predicted"/>
<dbReference type="InterPro" id="IPR027417">
    <property type="entry name" value="P-loop_NTPase"/>
</dbReference>
<sequence length="288" mass="31992">MAESGKDGRGSRRPLLVAMKGHPGCGKTTVSRAIAKALHCPVVDKDDIRDCSMDLECPCVMSCTCESKTFNFTSHKLNTLSYVVMWRVTETQLELGLDVVVDCPLERPGLFDKAVALSEKFGATLVIVECYSGDNQIWKERLESRAELGMSDTQIVFTTRPSLGDEHDFYHLESNDTPRSRVLTMDSSDLPQLAARKLGAETETRKTVLDVGFGGPTAPPSKRWHKPARWSDIEKILEKYAGCFKYDTGSTKKIMVDTTAVPSQEAVDAVLRWLEALDSTTELVTYYP</sequence>
<dbReference type="GeneID" id="112280452"/>
<dbReference type="EnsemblPlants" id="Pp3c3_10350V3.1">
    <property type="protein sequence ID" value="Pp3c3_10350V3.1"/>
    <property type="gene ID" value="Pp3c3_10350"/>
</dbReference>
<dbReference type="PaxDb" id="3218-PP1S74_82V6.2"/>
<evidence type="ECO:0000313" key="2">
    <source>
        <dbReference type="EnsemblPlants" id="Pp3c3_10350V3.1"/>
    </source>
</evidence>